<dbReference type="Gene3D" id="3.30.70.370">
    <property type="match status" value="1"/>
</dbReference>
<dbReference type="GO" id="GO:0003677">
    <property type="term" value="F:DNA binding"/>
    <property type="evidence" value="ECO:0007669"/>
    <property type="project" value="InterPro"/>
</dbReference>
<evidence type="ECO:0000256" key="1">
    <source>
        <dbReference type="ARBA" id="ARBA00022705"/>
    </source>
</evidence>
<dbReference type="GO" id="GO:0003887">
    <property type="term" value="F:DNA-directed DNA polymerase activity"/>
    <property type="evidence" value="ECO:0007669"/>
    <property type="project" value="InterPro"/>
</dbReference>
<keyword evidence="2" id="KW-1194">Viral DNA replication</keyword>
<dbReference type="GO" id="GO:0006302">
    <property type="term" value="P:double-strand break repair"/>
    <property type="evidence" value="ECO:0007669"/>
    <property type="project" value="TreeGrafter"/>
</dbReference>
<dbReference type="InterPro" id="IPR001098">
    <property type="entry name" value="DNA-dir_DNA_pol_A_palm_dom"/>
</dbReference>
<dbReference type="RefSeq" id="YP_009151079.1">
    <property type="nucleotide sequence ID" value="NC_027366.1"/>
</dbReference>
<dbReference type="SUPFAM" id="SSF56672">
    <property type="entry name" value="DNA/RNA polymerases"/>
    <property type="match status" value="1"/>
</dbReference>
<protein>
    <submittedName>
        <fullName evidence="4">DNA polymerase A</fullName>
    </submittedName>
</protein>
<dbReference type="GO" id="GO:0006261">
    <property type="term" value="P:DNA-templated DNA replication"/>
    <property type="evidence" value="ECO:0007669"/>
    <property type="project" value="InterPro"/>
</dbReference>
<dbReference type="GO" id="GO:0039693">
    <property type="term" value="P:viral DNA genome replication"/>
    <property type="evidence" value="ECO:0007669"/>
    <property type="project" value="UniProtKB-KW"/>
</dbReference>
<keyword evidence="5" id="KW-1185">Reference proteome</keyword>
<dbReference type="PANTHER" id="PTHR10133">
    <property type="entry name" value="DNA POLYMERASE I"/>
    <property type="match status" value="1"/>
</dbReference>
<accession>A0A0A0RMS2</accession>
<gene>
    <name evidence="4" type="ORF">CPT_Mater120</name>
</gene>
<organism evidence="4 5">
    <name type="scientific">Bacillus phage Mater</name>
    <dbReference type="NCBI Taxonomy" id="1540090"/>
    <lineage>
        <taxon>Viruses</taxon>
        <taxon>Duplodnaviria</taxon>
        <taxon>Heunggongvirae</taxon>
        <taxon>Uroviricota</taxon>
        <taxon>Caudoviricetes</taxon>
        <taxon>Herelleviridae</taxon>
        <taxon>Bastillevirinae</taxon>
        <taxon>Matervirus</taxon>
        <taxon>Matervirus mater</taxon>
    </lineage>
</organism>
<dbReference type="InterPro" id="IPR002298">
    <property type="entry name" value="DNA_polymerase_A"/>
</dbReference>
<sequence length="326" mass="37459">MPRKTGNVHRFDYKHPIKRMFVTSFTGGALIQLDYSSLESRILGLAAMDDEMTQAFLDGKDLHKETATFVYGVPIEEVTDDMRSMAKAVTFGLAYGETPFSFAPKHDMTVEEAEVVFNKYFRNKPKVKQFIDSTHAFVRQYGYVECLQGFRRSLRDIYSQDKSKQNSALRQSVNTRIQGSGAFLTNSSVILINKFIIDNNLRSKLVLTVHDSIVLDCPPEEIHIMAKAARHIMENLPIDWLFIEWKGEKLRYPIAADIEIGVTYNDMVDYDMDEINTFQTIEGYCKYHLDLKKVKNFHESKAIDKEKAAELKEVINGQKHIYQTAV</sequence>
<dbReference type="FunFam" id="1.10.150.20:FF:000002">
    <property type="entry name" value="DNA polymerase I"/>
    <property type="match status" value="1"/>
</dbReference>
<evidence type="ECO:0000313" key="4">
    <source>
        <dbReference type="EMBL" id="AIW03277.1"/>
    </source>
</evidence>
<evidence type="ECO:0000259" key="3">
    <source>
        <dbReference type="SMART" id="SM00482"/>
    </source>
</evidence>
<dbReference type="EMBL" id="KM236245">
    <property type="protein sequence ID" value="AIW03277.1"/>
    <property type="molecule type" value="Genomic_DNA"/>
</dbReference>
<feature type="domain" description="DNA-directed DNA polymerase family A palm" evidence="3">
    <location>
        <begin position="17"/>
        <end position="221"/>
    </location>
</feature>
<dbReference type="Pfam" id="PF00476">
    <property type="entry name" value="DNA_pol_A"/>
    <property type="match status" value="1"/>
</dbReference>
<dbReference type="Gene3D" id="1.10.150.20">
    <property type="entry name" value="5' to 3' exonuclease, C-terminal subdomain"/>
    <property type="match status" value="1"/>
</dbReference>
<name>A0A0A0RMS2_9CAUD</name>
<dbReference type="GeneID" id="24607019"/>
<proteinExistence type="predicted"/>
<dbReference type="OrthoDB" id="14842at10239"/>
<evidence type="ECO:0000256" key="2">
    <source>
        <dbReference type="ARBA" id="ARBA00023109"/>
    </source>
</evidence>
<dbReference type="Proteomes" id="UP000030206">
    <property type="component" value="Segment"/>
</dbReference>
<dbReference type="InterPro" id="IPR043502">
    <property type="entry name" value="DNA/RNA_pol_sf"/>
</dbReference>
<reference evidence="4 5" key="1">
    <citation type="submission" date="2014-07" db="EMBL/GenBank/DDBJ databases">
        <title>Complete Genome of Bacillus megaterium Myophage Mater.</title>
        <authorList>
            <person name="Lancaster J.C."/>
            <person name="Hodde M.K."/>
            <person name="Hernandez A.C."/>
            <person name="Everett G.F.K."/>
        </authorList>
    </citation>
    <scope>NUCLEOTIDE SEQUENCE [LARGE SCALE GENOMIC DNA]</scope>
</reference>
<evidence type="ECO:0000313" key="5">
    <source>
        <dbReference type="Proteomes" id="UP000030206"/>
    </source>
</evidence>
<dbReference type="SMART" id="SM00482">
    <property type="entry name" value="POLAc"/>
    <property type="match status" value="1"/>
</dbReference>
<dbReference type="KEGG" id="vg:24607019"/>
<keyword evidence="1" id="KW-0235">DNA replication</keyword>
<dbReference type="PRINTS" id="PR00868">
    <property type="entry name" value="DNAPOLI"/>
</dbReference>
<dbReference type="PANTHER" id="PTHR10133:SF27">
    <property type="entry name" value="DNA POLYMERASE NU"/>
    <property type="match status" value="1"/>
</dbReference>